<evidence type="ECO:0000313" key="1">
    <source>
        <dbReference type="EMBL" id="ALN59741.1"/>
    </source>
</evidence>
<accession>A0A0S2DMY1</accession>
<protein>
    <submittedName>
        <fullName evidence="1">Uncharacterized protein</fullName>
    </submittedName>
</protein>
<name>A0A0S2DMY1_LYSEN</name>
<dbReference type="OrthoDB" id="9181379at2"/>
<evidence type="ECO:0000313" key="2">
    <source>
        <dbReference type="Proteomes" id="UP000061569"/>
    </source>
</evidence>
<dbReference type="Pfam" id="PF13079">
    <property type="entry name" value="DUF3916"/>
    <property type="match status" value="1"/>
</dbReference>
<dbReference type="EMBL" id="CP013140">
    <property type="protein sequence ID" value="ALN59741.1"/>
    <property type="molecule type" value="Genomic_DNA"/>
</dbReference>
<dbReference type="KEGG" id="lez:GLE_4400"/>
<reference evidence="1 2" key="1">
    <citation type="submission" date="2015-11" db="EMBL/GenBank/DDBJ databases">
        <title>Genome sequences of Lysobacter enzymogenes strain C3 and Lysobacter antibioticus ATCC 29479.</title>
        <authorList>
            <person name="Kobayashi D.Y."/>
        </authorList>
    </citation>
    <scope>NUCLEOTIDE SEQUENCE [LARGE SCALE GENOMIC DNA]</scope>
    <source>
        <strain evidence="1 2">C3</strain>
    </source>
</reference>
<dbReference type="AlphaFoldDB" id="A0A0S2DMY1"/>
<organism evidence="1 2">
    <name type="scientific">Lysobacter enzymogenes</name>
    <dbReference type="NCBI Taxonomy" id="69"/>
    <lineage>
        <taxon>Bacteria</taxon>
        <taxon>Pseudomonadati</taxon>
        <taxon>Pseudomonadota</taxon>
        <taxon>Gammaproteobacteria</taxon>
        <taxon>Lysobacterales</taxon>
        <taxon>Lysobacteraceae</taxon>
        <taxon>Lysobacter</taxon>
    </lineage>
</organism>
<dbReference type="InterPro" id="IPR025075">
    <property type="entry name" value="DUF3916"/>
</dbReference>
<gene>
    <name evidence="1" type="ORF">GLE_4400</name>
</gene>
<sequence>MARSHPCKPLPYRLHALHELERWAAGFAGRFPSARELGEHPRYWNWKLPFDARLLQGENAAAQATRRECAQRLIDACAALLRTKPDWAAGVRVTCTICVPEVWGSELCIYLDEDYWRSHVEADASGVAAIVPIQGRSLASEWGLALPPGMLERGVECRSGDESAREEQWRYGEVARVG</sequence>
<proteinExistence type="predicted"/>
<dbReference type="Proteomes" id="UP000061569">
    <property type="component" value="Chromosome"/>
</dbReference>
<dbReference type="PATRIC" id="fig|69.6.peg.4339"/>